<proteinExistence type="predicted"/>
<accession>A0A8S5QQ37</accession>
<sequence length="115" mass="13110">MPGVIEISATEYYANEQEDDAEMGIVGGKIEPIENPNDKSINKIIKGESFIKPKKWYEYTYCGSDEGVWLYDKNLPIEAEIIGNTIKVKWTYSYSGQFDLSFGDYTKTIVVESLF</sequence>
<dbReference type="EMBL" id="BK015702">
    <property type="protein sequence ID" value="DAE20869.1"/>
    <property type="molecule type" value="Genomic_DNA"/>
</dbReference>
<protein>
    <submittedName>
        <fullName evidence="1">Uncharacterized protein</fullName>
    </submittedName>
</protein>
<organism evidence="1">
    <name type="scientific">Siphoviridae sp. ctWhx86</name>
    <dbReference type="NCBI Taxonomy" id="2826362"/>
    <lineage>
        <taxon>Viruses</taxon>
        <taxon>Duplodnaviria</taxon>
        <taxon>Heunggongvirae</taxon>
        <taxon>Uroviricota</taxon>
        <taxon>Caudoviricetes</taxon>
    </lineage>
</organism>
<reference evidence="1" key="1">
    <citation type="journal article" date="2021" name="Proc. Natl. Acad. Sci. U.S.A.">
        <title>A Catalog of Tens of Thousands of Viruses from Human Metagenomes Reveals Hidden Associations with Chronic Diseases.</title>
        <authorList>
            <person name="Tisza M.J."/>
            <person name="Buck C.B."/>
        </authorList>
    </citation>
    <scope>NUCLEOTIDE SEQUENCE</scope>
    <source>
        <strain evidence="1">CtWhx86</strain>
    </source>
</reference>
<name>A0A8S5QQ37_9CAUD</name>
<evidence type="ECO:0000313" key="1">
    <source>
        <dbReference type="EMBL" id="DAE20869.1"/>
    </source>
</evidence>